<evidence type="ECO:0000256" key="6">
    <source>
        <dbReference type="ARBA" id="ARBA00022781"/>
    </source>
</evidence>
<keyword evidence="4 11" id="KW-0813">Transport</keyword>
<comment type="subcellular location">
    <subcellularLocation>
        <location evidence="1 11">Mitochondrion inner membrane</location>
    </subcellularLocation>
</comment>
<proteinExistence type="inferred from homology"/>
<comment type="similarity">
    <text evidence="2 11">Belongs to the ATPase d subunit family.</text>
</comment>
<dbReference type="InterPro" id="IPR036228">
    <property type="entry name" value="ATP_synth_F0_dsu_sf_mt"/>
</dbReference>
<protein>
    <recommendedName>
        <fullName evidence="3 11">ATP synthase subunit d, mitochondrial</fullName>
    </recommendedName>
</protein>
<evidence type="ECO:0000313" key="12">
    <source>
        <dbReference type="EMBL" id="CDH60220.1"/>
    </source>
</evidence>
<comment type="function">
    <text evidence="11">Mitochondrial membrane ATP synthase (F(1)F(0) ATP synthase or Complex V) produces ATP from ADP in the presence of a proton gradient across the membrane which is generated by electron transport complexes of the respiratory chain. F-type ATPases consist of two structural domains, F(1) - containing the extramembraneous catalytic core, and F(0) - containing the membrane proton channel, linked together by a central stalk and a peripheral stalk. During catalysis, ATP synthesis in the catalytic domain of F(1) is coupled via a rotary mechanism of the central stalk subunits to proton translocation.</text>
</comment>
<keyword evidence="6 11" id="KW-0375">Hydrogen ion transport</keyword>
<evidence type="ECO:0000256" key="4">
    <source>
        <dbReference type="ARBA" id="ARBA00022448"/>
    </source>
</evidence>
<dbReference type="OrthoDB" id="35799at2759"/>
<reference evidence="12" key="1">
    <citation type="submission" date="2013-08" db="EMBL/GenBank/DDBJ databases">
        <title>Gene expansion shapes genome architecture in the human pathogen Lichtheimia corymbifera: an evolutionary genomics analysis in the ancient terrestrial Mucorales (Mucoromycotina).</title>
        <authorList>
            <person name="Schwartze V.U."/>
            <person name="Winter S."/>
            <person name="Shelest E."/>
            <person name="Marcet-Houben M."/>
            <person name="Horn F."/>
            <person name="Wehner S."/>
            <person name="Hoffmann K."/>
            <person name="Riege K."/>
            <person name="Sammeth M."/>
            <person name="Nowrousian M."/>
            <person name="Valiante V."/>
            <person name="Linde J."/>
            <person name="Jacobsen I.D."/>
            <person name="Marz M."/>
            <person name="Brakhage A.A."/>
            <person name="Gabaldon T."/>
            <person name="Bocker S."/>
            <person name="Voigt K."/>
        </authorList>
    </citation>
    <scope>NUCLEOTIDE SEQUENCE [LARGE SCALE GENOMIC DNA]</scope>
    <source>
        <strain evidence="12">FSU 9682</strain>
    </source>
</reference>
<evidence type="ECO:0000256" key="9">
    <source>
        <dbReference type="ARBA" id="ARBA00023128"/>
    </source>
</evidence>
<evidence type="ECO:0000256" key="10">
    <source>
        <dbReference type="ARBA" id="ARBA00023136"/>
    </source>
</evidence>
<dbReference type="SUPFAM" id="SSF161065">
    <property type="entry name" value="ATP synthase D chain-like"/>
    <property type="match status" value="1"/>
</dbReference>
<comment type="caution">
    <text evidence="12">The sequence shown here is derived from an EMBL/GenBank/DDBJ whole genome shotgun (WGS) entry which is preliminary data.</text>
</comment>
<dbReference type="InterPro" id="IPR008689">
    <property type="entry name" value="ATP_synth_F0_dsu_mt"/>
</dbReference>
<dbReference type="PANTHER" id="PTHR12700">
    <property type="entry name" value="ATP SYNTHASE SUBUNIT D, MITOCHONDRIAL"/>
    <property type="match status" value="1"/>
</dbReference>
<dbReference type="GO" id="GO:0015078">
    <property type="term" value="F:proton transmembrane transporter activity"/>
    <property type="evidence" value="ECO:0007669"/>
    <property type="project" value="InterPro"/>
</dbReference>
<keyword evidence="9 11" id="KW-0496">Mitochondrion</keyword>
<dbReference type="PIRSF" id="PIRSF005514">
    <property type="entry name" value="ATPase_F0_D_mt"/>
    <property type="match status" value="1"/>
</dbReference>
<dbReference type="VEuPathDB" id="FungiDB:LCOR_11008.1"/>
<evidence type="ECO:0000256" key="2">
    <source>
        <dbReference type="ARBA" id="ARBA00006842"/>
    </source>
</evidence>
<dbReference type="AlphaFoldDB" id="A0A068SDX8"/>
<dbReference type="Proteomes" id="UP000027586">
    <property type="component" value="Unassembled WGS sequence"/>
</dbReference>
<keyword evidence="7 11" id="KW-0999">Mitochondrion inner membrane</keyword>
<evidence type="ECO:0000256" key="1">
    <source>
        <dbReference type="ARBA" id="ARBA00004273"/>
    </source>
</evidence>
<evidence type="ECO:0000256" key="8">
    <source>
        <dbReference type="ARBA" id="ARBA00023065"/>
    </source>
</evidence>
<dbReference type="GO" id="GO:0045259">
    <property type="term" value="C:proton-transporting ATP synthase complex"/>
    <property type="evidence" value="ECO:0007669"/>
    <property type="project" value="UniProtKB-KW"/>
</dbReference>
<keyword evidence="10 11" id="KW-0472">Membrane</keyword>
<evidence type="ECO:0000256" key="3">
    <source>
        <dbReference type="ARBA" id="ARBA00021688"/>
    </source>
</evidence>
<keyword evidence="5" id="KW-0138">CF(0)</keyword>
<organism evidence="12 13">
    <name type="scientific">Lichtheimia corymbifera JMRC:FSU:9682</name>
    <dbReference type="NCBI Taxonomy" id="1263082"/>
    <lineage>
        <taxon>Eukaryota</taxon>
        <taxon>Fungi</taxon>
        <taxon>Fungi incertae sedis</taxon>
        <taxon>Mucoromycota</taxon>
        <taxon>Mucoromycotina</taxon>
        <taxon>Mucoromycetes</taxon>
        <taxon>Mucorales</taxon>
        <taxon>Lichtheimiaceae</taxon>
        <taxon>Lichtheimia</taxon>
    </lineage>
</organism>
<evidence type="ECO:0000256" key="7">
    <source>
        <dbReference type="ARBA" id="ARBA00022792"/>
    </source>
</evidence>
<evidence type="ECO:0000256" key="5">
    <source>
        <dbReference type="ARBA" id="ARBA00022547"/>
    </source>
</evidence>
<sequence>MASSLRAAAKQIDWTKLSNTLPSETVAALQAFRKRNDEAKRLLNELKEQSTTVDFAHYRKVLKNQAIVDQAEKAVQGFKPVAYNLDAQLKAIDQFEAKAVEKASSTVQKIDVELKALQATLGHIEGSRPIEQLTVDDIIVAKPELTKEIEEKLQKGEYTVKGYKERFGDISYF</sequence>
<accession>A0A068SDX8</accession>
<dbReference type="EMBL" id="CBTN010000085">
    <property type="protein sequence ID" value="CDH60220.1"/>
    <property type="molecule type" value="Genomic_DNA"/>
</dbReference>
<evidence type="ECO:0000313" key="13">
    <source>
        <dbReference type="Proteomes" id="UP000027586"/>
    </source>
</evidence>
<dbReference type="GO" id="GO:0015986">
    <property type="term" value="P:proton motive force-driven ATP synthesis"/>
    <property type="evidence" value="ECO:0007669"/>
    <property type="project" value="UniProtKB-UniRule"/>
</dbReference>
<dbReference type="Gene3D" id="6.10.280.70">
    <property type="match status" value="1"/>
</dbReference>
<keyword evidence="13" id="KW-1185">Reference proteome</keyword>
<dbReference type="GO" id="GO:0005743">
    <property type="term" value="C:mitochondrial inner membrane"/>
    <property type="evidence" value="ECO:0007669"/>
    <property type="project" value="UniProtKB-SubCell"/>
</dbReference>
<keyword evidence="8 11" id="KW-0406">Ion transport</keyword>
<evidence type="ECO:0000256" key="11">
    <source>
        <dbReference type="PIRNR" id="PIRNR005514"/>
    </source>
</evidence>
<name>A0A068SDX8_9FUNG</name>
<dbReference type="STRING" id="1263082.A0A068SDX8"/>
<dbReference type="Pfam" id="PF05873">
    <property type="entry name" value="Mt_ATP-synt_D"/>
    <property type="match status" value="1"/>
</dbReference>
<gene>
    <name evidence="12" type="ORF">LCOR_11008.1</name>
</gene>